<protein>
    <recommendedName>
        <fullName evidence="4">Protein-L-isoaspartate O-methyltransferase</fullName>
        <ecNumber evidence="3">2.1.1.77</ecNumber>
    </recommendedName>
    <alternativeName>
        <fullName evidence="11">L-isoaspartyl protein carboxyl methyltransferase</fullName>
    </alternativeName>
    <alternativeName>
        <fullName evidence="9">Protein L-isoaspartyl methyltransferase</fullName>
    </alternativeName>
    <alternativeName>
        <fullName evidence="10">Protein-beta-aspartate methyltransferase</fullName>
    </alternativeName>
</protein>
<accession>A0ABW3FYZ4</accession>
<keyword evidence="8" id="KW-0949">S-adenosyl-L-methionine</keyword>
<comment type="caution">
    <text evidence="13">The sequence shown here is derived from an EMBL/GenBank/DDBJ whole genome shotgun (WGS) entry which is preliminary data.</text>
</comment>
<comment type="subcellular location">
    <subcellularLocation>
        <location evidence="1">Cytoplasm</location>
    </subcellularLocation>
</comment>
<gene>
    <name evidence="13" type="ORF">ACFQ16_19170</name>
</gene>
<evidence type="ECO:0000256" key="5">
    <source>
        <dbReference type="ARBA" id="ARBA00022490"/>
    </source>
</evidence>
<evidence type="ECO:0000313" key="14">
    <source>
        <dbReference type="Proteomes" id="UP001597018"/>
    </source>
</evidence>
<reference evidence="14" key="1">
    <citation type="journal article" date="2019" name="Int. J. Syst. Evol. Microbiol.">
        <title>The Global Catalogue of Microorganisms (GCM) 10K type strain sequencing project: providing services to taxonomists for standard genome sequencing and annotation.</title>
        <authorList>
            <consortium name="The Broad Institute Genomics Platform"/>
            <consortium name="The Broad Institute Genome Sequencing Center for Infectious Disease"/>
            <person name="Wu L."/>
            <person name="Ma J."/>
        </authorList>
    </citation>
    <scope>NUCLEOTIDE SEQUENCE [LARGE SCALE GENOMIC DNA]</scope>
    <source>
        <strain evidence="14">CCUG 56401</strain>
    </source>
</reference>
<dbReference type="GO" id="GO:0008168">
    <property type="term" value="F:methyltransferase activity"/>
    <property type="evidence" value="ECO:0007669"/>
    <property type="project" value="UniProtKB-KW"/>
</dbReference>
<dbReference type="Proteomes" id="UP001597018">
    <property type="component" value="Unassembled WGS sequence"/>
</dbReference>
<dbReference type="Pfam" id="PF01135">
    <property type="entry name" value="PCMT"/>
    <property type="match status" value="1"/>
</dbReference>
<evidence type="ECO:0000256" key="4">
    <source>
        <dbReference type="ARBA" id="ARBA00013346"/>
    </source>
</evidence>
<keyword evidence="6 13" id="KW-0489">Methyltransferase</keyword>
<evidence type="ECO:0000256" key="1">
    <source>
        <dbReference type="ARBA" id="ARBA00004496"/>
    </source>
</evidence>
<evidence type="ECO:0000256" key="7">
    <source>
        <dbReference type="ARBA" id="ARBA00022679"/>
    </source>
</evidence>
<dbReference type="EMBL" id="JBHTIW010000016">
    <property type="protein sequence ID" value="MFD0921869.1"/>
    <property type="molecule type" value="Genomic_DNA"/>
</dbReference>
<dbReference type="InterPro" id="IPR029063">
    <property type="entry name" value="SAM-dependent_MTases_sf"/>
</dbReference>
<feature type="region of interest" description="Disordered" evidence="12">
    <location>
        <begin position="409"/>
        <end position="438"/>
    </location>
</feature>
<dbReference type="PANTHER" id="PTHR11579:SF0">
    <property type="entry name" value="PROTEIN-L-ISOASPARTATE(D-ASPARTATE) O-METHYLTRANSFERASE"/>
    <property type="match status" value="1"/>
</dbReference>
<evidence type="ECO:0000256" key="9">
    <source>
        <dbReference type="ARBA" id="ARBA00030757"/>
    </source>
</evidence>
<evidence type="ECO:0000313" key="13">
    <source>
        <dbReference type="EMBL" id="MFD0921869.1"/>
    </source>
</evidence>
<sequence length="438" mass="47858">MAGIGHRRGHDSSDGSVAGERTGNVAVTAWPDLADALVAELVASGKVSAPEWQAAMREVPRHEFVPKFYELRDREWREVTPESEPVRWLERVYTNKPLVTQLGELHHGGIGPTSSSSAPSLMARMLEALDLHDTHTVLEIGTGTGYNAALLAHRLGDERVFSVDIDPNLVDAARQRLRHAGYEPHLAAADGAGGWPDDAVRFDRLIATCAVNRVPPAWLRQTRAGGLVLVDLKVGTSAGNLVALHSNGDGTGQGHFLDGHSAFMLMRGETHPPISGYPQRNRRQAHRRHTSVMEERPWESPVWWFLACLSMPPGVRFGYTLHPVTEQPAAVSLSCPDGSWCEVSLEVTRDGRAVWESGPSYLWSAVEQARDIWTAHDQPEWSRLGLTVTAGEHLVWIDGPTGPRWVLPPSSSVVGAPPPGECSAERGDGGHHEQQECE</sequence>
<organism evidence="13 14">
    <name type="scientific">Saccharopolyspora rosea</name>
    <dbReference type="NCBI Taxonomy" id="524884"/>
    <lineage>
        <taxon>Bacteria</taxon>
        <taxon>Bacillati</taxon>
        <taxon>Actinomycetota</taxon>
        <taxon>Actinomycetes</taxon>
        <taxon>Pseudonocardiales</taxon>
        <taxon>Pseudonocardiaceae</taxon>
        <taxon>Saccharopolyspora</taxon>
    </lineage>
</organism>
<dbReference type="SUPFAM" id="SSF53335">
    <property type="entry name" value="S-adenosyl-L-methionine-dependent methyltransferases"/>
    <property type="match status" value="1"/>
</dbReference>
<proteinExistence type="inferred from homology"/>
<evidence type="ECO:0000256" key="10">
    <source>
        <dbReference type="ARBA" id="ARBA00031323"/>
    </source>
</evidence>
<keyword evidence="5" id="KW-0963">Cytoplasm</keyword>
<evidence type="ECO:0000256" key="8">
    <source>
        <dbReference type="ARBA" id="ARBA00022691"/>
    </source>
</evidence>
<comment type="similarity">
    <text evidence="2">Belongs to the methyltransferase superfamily. L-isoaspartyl/D-aspartyl protein methyltransferase family.</text>
</comment>
<dbReference type="InterPro" id="IPR000682">
    <property type="entry name" value="PCMT"/>
</dbReference>
<dbReference type="Gene3D" id="3.40.50.150">
    <property type="entry name" value="Vaccinia Virus protein VP39"/>
    <property type="match status" value="1"/>
</dbReference>
<evidence type="ECO:0000256" key="2">
    <source>
        <dbReference type="ARBA" id="ARBA00005369"/>
    </source>
</evidence>
<dbReference type="CDD" id="cd02440">
    <property type="entry name" value="AdoMet_MTases"/>
    <property type="match status" value="1"/>
</dbReference>
<evidence type="ECO:0000256" key="3">
    <source>
        <dbReference type="ARBA" id="ARBA00011890"/>
    </source>
</evidence>
<evidence type="ECO:0000256" key="11">
    <source>
        <dbReference type="ARBA" id="ARBA00031350"/>
    </source>
</evidence>
<evidence type="ECO:0000256" key="12">
    <source>
        <dbReference type="SAM" id="MobiDB-lite"/>
    </source>
</evidence>
<evidence type="ECO:0000256" key="6">
    <source>
        <dbReference type="ARBA" id="ARBA00022603"/>
    </source>
</evidence>
<keyword evidence="14" id="KW-1185">Reference proteome</keyword>
<dbReference type="PANTHER" id="PTHR11579">
    <property type="entry name" value="PROTEIN-L-ISOASPARTATE O-METHYLTRANSFERASE"/>
    <property type="match status" value="1"/>
</dbReference>
<feature type="compositionally biased region" description="Basic and acidic residues" evidence="12">
    <location>
        <begin position="423"/>
        <end position="438"/>
    </location>
</feature>
<keyword evidence="7" id="KW-0808">Transferase</keyword>
<name>A0ABW3FYZ4_9PSEU</name>
<dbReference type="GO" id="GO:0032259">
    <property type="term" value="P:methylation"/>
    <property type="evidence" value="ECO:0007669"/>
    <property type="project" value="UniProtKB-KW"/>
</dbReference>
<dbReference type="EC" id="2.1.1.77" evidence="3"/>